<dbReference type="SUPFAM" id="SSF54534">
    <property type="entry name" value="FKBP-like"/>
    <property type="match status" value="1"/>
</dbReference>
<protein>
    <recommendedName>
        <fullName evidence="3">peptidylprolyl isomerase</fullName>
        <ecNumber evidence="3">5.2.1.8</ecNumber>
    </recommendedName>
</protein>
<comment type="caution">
    <text evidence="9">The sequence shown here is derived from an EMBL/GenBank/DDBJ whole genome shotgun (WGS) entry which is preliminary data.</text>
</comment>
<dbReference type="EMBL" id="JACHXI010000010">
    <property type="protein sequence ID" value="MBB3103919.1"/>
    <property type="molecule type" value="Genomic_DNA"/>
</dbReference>
<comment type="catalytic activity">
    <reaction evidence="1">
        <text>[protein]-peptidylproline (omega=180) = [protein]-peptidylproline (omega=0)</text>
        <dbReference type="Rhea" id="RHEA:16237"/>
        <dbReference type="Rhea" id="RHEA-COMP:10747"/>
        <dbReference type="Rhea" id="RHEA-COMP:10748"/>
        <dbReference type="ChEBI" id="CHEBI:83833"/>
        <dbReference type="ChEBI" id="CHEBI:83834"/>
        <dbReference type="EC" id="5.2.1.8"/>
    </reaction>
</comment>
<dbReference type="Gene3D" id="3.10.50.40">
    <property type="match status" value="1"/>
</dbReference>
<proteinExistence type="inferred from homology"/>
<keyword evidence="6 7" id="KW-0413">Isomerase</keyword>
<evidence type="ECO:0000256" key="4">
    <source>
        <dbReference type="ARBA" id="ARBA00022729"/>
    </source>
</evidence>
<dbReference type="InterPro" id="IPR023058">
    <property type="entry name" value="PPIase_PpiC_CS"/>
</dbReference>
<dbReference type="InterPro" id="IPR000297">
    <property type="entry name" value="PPIase_PpiC"/>
</dbReference>
<feature type="domain" description="PpiC" evidence="8">
    <location>
        <begin position="142"/>
        <end position="250"/>
    </location>
</feature>
<dbReference type="Pfam" id="PF00639">
    <property type="entry name" value="Rotamase"/>
    <property type="match status" value="1"/>
</dbReference>
<dbReference type="EC" id="5.2.1.8" evidence="3"/>
<evidence type="ECO:0000256" key="2">
    <source>
        <dbReference type="ARBA" id="ARBA00007656"/>
    </source>
</evidence>
<accession>A0A839T4J3</accession>
<dbReference type="InterPro" id="IPR050245">
    <property type="entry name" value="PrsA_foldase"/>
</dbReference>
<evidence type="ECO:0000259" key="8">
    <source>
        <dbReference type="PROSITE" id="PS50198"/>
    </source>
</evidence>
<comment type="similarity">
    <text evidence="2">Belongs to the PpiC/parvulin rotamase family.</text>
</comment>
<dbReference type="RefSeq" id="WP_183166829.1">
    <property type="nucleotide sequence ID" value="NZ_JACHXI010000010.1"/>
</dbReference>
<dbReference type="InterPro" id="IPR046357">
    <property type="entry name" value="PPIase_dom_sf"/>
</dbReference>
<evidence type="ECO:0000256" key="6">
    <source>
        <dbReference type="ARBA" id="ARBA00023235"/>
    </source>
</evidence>
<evidence type="ECO:0000256" key="7">
    <source>
        <dbReference type="PROSITE-ProRule" id="PRU00278"/>
    </source>
</evidence>
<evidence type="ECO:0000256" key="5">
    <source>
        <dbReference type="ARBA" id="ARBA00023110"/>
    </source>
</evidence>
<name>A0A839T4J3_AZOMA</name>
<dbReference type="InterPro" id="IPR027304">
    <property type="entry name" value="Trigger_fact/SurA_dom_sf"/>
</dbReference>
<dbReference type="Gene3D" id="1.10.4030.10">
    <property type="entry name" value="Porin chaperone SurA, peptide-binding domain"/>
    <property type="match status" value="1"/>
</dbReference>
<dbReference type="PROSITE" id="PS50198">
    <property type="entry name" value="PPIC_PPIASE_2"/>
    <property type="match status" value="1"/>
</dbReference>
<evidence type="ECO:0000256" key="1">
    <source>
        <dbReference type="ARBA" id="ARBA00000971"/>
    </source>
</evidence>
<dbReference type="PANTHER" id="PTHR47245">
    <property type="entry name" value="PEPTIDYLPROLYL ISOMERASE"/>
    <property type="match status" value="1"/>
</dbReference>
<dbReference type="Proteomes" id="UP000549250">
    <property type="component" value="Unassembled WGS sequence"/>
</dbReference>
<dbReference type="AlphaFoldDB" id="A0A839T4J3"/>
<gene>
    <name evidence="9" type="ORF">FHR87_002329</name>
</gene>
<dbReference type="InterPro" id="IPR014282">
    <property type="entry name" value="Nitrogen_fix_NifM"/>
</dbReference>
<dbReference type="GO" id="GO:0003755">
    <property type="term" value="F:peptidyl-prolyl cis-trans isomerase activity"/>
    <property type="evidence" value="ECO:0007669"/>
    <property type="project" value="UniProtKB-KW"/>
</dbReference>
<keyword evidence="10" id="KW-1185">Reference proteome</keyword>
<dbReference type="PANTHER" id="PTHR47245:SF1">
    <property type="entry name" value="FOLDASE PROTEIN PRSA"/>
    <property type="match status" value="1"/>
</dbReference>
<evidence type="ECO:0000256" key="3">
    <source>
        <dbReference type="ARBA" id="ARBA00013194"/>
    </source>
</evidence>
<keyword evidence="5 7" id="KW-0697">Rotamase</keyword>
<evidence type="ECO:0000313" key="9">
    <source>
        <dbReference type="EMBL" id="MBB3103919.1"/>
    </source>
</evidence>
<dbReference type="SUPFAM" id="SSF109998">
    <property type="entry name" value="Triger factor/SurA peptide-binding domain-like"/>
    <property type="match status" value="1"/>
</dbReference>
<organism evidence="9 10">
    <name type="scientific">Azomonas macrocytogenes</name>
    <name type="common">Azotobacter macrocytogenes</name>
    <dbReference type="NCBI Taxonomy" id="69962"/>
    <lineage>
        <taxon>Bacteria</taxon>
        <taxon>Pseudomonadati</taxon>
        <taxon>Pseudomonadota</taxon>
        <taxon>Gammaproteobacteria</taxon>
        <taxon>Pseudomonadales</taxon>
        <taxon>Pseudomonadaceae</taxon>
        <taxon>Azomonas</taxon>
    </lineage>
</organism>
<dbReference type="PROSITE" id="PS01096">
    <property type="entry name" value="PPIC_PPIASE_1"/>
    <property type="match status" value="1"/>
</dbReference>
<sequence>MSELISNGSEGRYRLLRVALERFGCEPAALKPDQQQEAARIVGRQLQIEEVVLRSSEAVGVVIPESQVDDAWQSIRDRYENEEALELALESQGLESAQLRIFLLRDLKVEAVLDRICRDVSSVTDEEISQYYFSHIDQFRRPASYKARHILITINPDYQENKREAALSRMQAIHKRLTDKQQPTVDIERFAMQAMKHSECPTSMEGGLLGEVTKGKLYPVLENCLFDLEEGQLSQIVESPLGFHLIYCESKISEEIASLEEAAPRLRDWLESRQRQRRQREWLVSLLQQHASASLEKVAHG</sequence>
<reference evidence="9 10" key="1">
    <citation type="submission" date="2020-08" db="EMBL/GenBank/DDBJ databases">
        <title>Genomic Encyclopedia of Type Strains, Phase III (KMG-III): the genomes of soil and plant-associated and newly described type strains.</title>
        <authorList>
            <person name="Whitman W."/>
        </authorList>
    </citation>
    <scope>NUCLEOTIDE SEQUENCE [LARGE SCALE GENOMIC DNA]</scope>
    <source>
        <strain evidence="9 10">CECT 4462</strain>
    </source>
</reference>
<keyword evidence="4" id="KW-0732">Signal</keyword>
<evidence type="ECO:0000313" key="10">
    <source>
        <dbReference type="Proteomes" id="UP000549250"/>
    </source>
</evidence>
<dbReference type="NCBIfam" id="TIGR02933">
    <property type="entry name" value="nifM_nitrog"/>
    <property type="match status" value="1"/>
</dbReference>